<sequence>MNTNYQKVVVGHFREKDKFNKARFVIAVDPFMKANRTAGVQVENNPRIAYNYFTTAPLPLSFLNSGVKIARSRCEDKIQYSTLHDDNKTIFPYSPDDLQSLANTLCSVYVRSPWAVSIPAPAYCEPPYSLLLLLSNSLCDPMPTWSPPGQIPVSLPTRALGSRRIGALPRIQLQEHRR</sequence>
<name>A0AA39QCB7_9AGAR</name>
<dbReference type="AlphaFoldDB" id="A0AA39QCB7"/>
<keyword evidence="2" id="KW-1185">Reference proteome</keyword>
<dbReference type="GO" id="GO:0003676">
    <property type="term" value="F:nucleic acid binding"/>
    <property type="evidence" value="ECO:0007669"/>
    <property type="project" value="InterPro"/>
</dbReference>
<accession>A0AA39QCB7</accession>
<gene>
    <name evidence="1" type="ORF">EDD18DRAFT_1350679</name>
</gene>
<evidence type="ECO:0000313" key="2">
    <source>
        <dbReference type="Proteomes" id="UP001175228"/>
    </source>
</evidence>
<evidence type="ECO:0000313" key="1">
    <source>
        <dbReference type="EMBL" id="KAK0499251.1"/>
    </source>
</evidence>
<proteinExistence type="predicted"/>
<organism evidence="1 2">
    <name type="scientific">Armillaria luteobubalina</name>
    <dbReference type="NCBI Taxonomy" id="153913"/>
    <lineage>
        <taxon>Eukaryota</taxon>
        <taxon>Fungi</taxon>
        <taxon>Dikarya</taxon>
        <taxon>Basidiomycota</taxon>
        <taxon>Agaricomycotina</taxon>
        <taxon>Agaricomycetes</taxon>
        <taxon>Agaricomycetidae</taxon>
        <taxon>Agaricales</taxon>
        <taxon>Marasmiineae</taxon>
        <taxon>Physalacriaceae</taxon>
        <taxon>Armillaria</taxon>
    </lineage>
</organism>
<reference evidence="1" key="1">
    <citation type="submission" date="2023-06" db="EMBL/GenBank/DDBJ databases">
        <authorList>
            <consortium name="Lawrence Berkeley National Laboratory"/>
            <person name="Ahrendt S."/>
            <person name="Sahu N."/>
            <person name="Indic B."/>
            <person name="Wong-Bajracharya J."/>
            <person name="Merenyi Z."/>
            <person name="Ke H.-M."/>
            <person name="Monk M."/>
            <person name="Kocsube S."/>
            <person name="Drula E."/>
            <person name="Lipzen A."/>
            <person name="Balint B."/>
            <person name="Henrissat B."/>
            <person name="Andreopoulos B."/>
            <person name="Martin F.M."/>
            <person name="Harder C.B."/>
            <person name="Rigling D."/>
            <person name="Ford K.L."/>
            <person name="Foster G.D."/>
            <person name="Pangilinan J."/>
            <person name="Papanicolaou A."/>
            <person name="Barry K."/>
            <person name="LaButti K."/>
            <person name="Viragh M."/>
            <person name="Koriabine M."/>
            <person name="Yan M."/>
            <person name="Riley R."/>
            <person name="Champramary S."/>
            <person name="Plett K.L."/>
            <person name="Tsai I.J."/>
            <person name="Slot J."/>
            <person name="Sipos G."/>
            <person name="Plett J."/>
            <person name="Nagy L.G."/>
            <person name="Grigoriev I.V."/>
        </authorList>
    </citation>
    <scope>NUCLEOTIDE SEQUENCE</scope>
    <source>
        <strain evidence="1">HWK02</strain>
    </source>
</reference>
<protein>
    <submittedName>
        <fullName evidence="1">Uncharacterized protein</fullName>
    </submittedName>
</protein>
<comment type="caution">
    <text evidence="1">The sequence shown here is derived from an EMBL/GenBank/DDBJ whole genome shotgun (WGS) entry which is preliminary data.</text>
</comment>
<dbReference type="Gene3D" id="3.30.420.10">
    <property type="entry name" value="Ribonuclease H-like superfamily/Ribonuclease H"/>
    <property type="match status" value="1"/>
</dbReference>
<dbReference type="Proteomes" id="UP001175228">
    <property type="component" value="Unassembled WGS sequence"/>
</dbReference>
<dbReference type="InterPro" id="IPR036397">
    <property type="entry name" value="RNaseH_sf"/>
</dbReference>
<dbReference type="EMBL" id="JAUEPU010000010">
    <property type="protein sequence ID" value="KAK0499251.1"/>
    <property type="molecule type" value="Genomic_DNA"/>
</dbReference>